<proteinExistence type="predicted"/>
<dbReference type="PANTHER" id="PTHR13696:SF52">
    <property type="entry name" value="PARA FAMILY PROTEIN CT_582"/>
    <property type="match status" value="1"/>
</dbReference>
<dbReference type="FunFam" id="3.40.50.300:FF:000285">
    <property type="entry name" value="Sporulation initiation inhibitor Soj"/>
    <property type="match status" value="1"/>
</dbReference>
<gene>
    <name evidence="2" type="ordered locus">Turpa_3995</name>
</gene>
<dbReference type="AlphaFoldDB" id="I4BBH2"/>
<dbReference type="STRING" id="869212.Turpa_3995"/>
<dbReference type="InterPro" id="IPR050678">
    <property type="entry name" value="DNA_Partitioning_ATPase"/>
</dbReference>
<dbReference type="InterPro" id="IPR027417">
    <property type="entry name" value="P-loop_NTPase"/>
</dbReference>
<organism evidence="2 3">
    <name type="scientific">Turneriella parva (strain ATCC BAA-1111 / DSM 21527 / NCTC 11395 / H)</name>
    <name type="common">Leptospira parva</name>
    <dbReference type="NCBI Taxonomy" id="869212"/>
    <lineage>
        <taxon>Bacteria</taxon>
        <taxon>Pseudomonadati</taxon>
        <taxon>Spirochaetota</taxon>
        <taxon>Spirochaetia</taxon>
        <taxon>Leptospirales</taxon>
        <taxon>Leptospiraceae</taxon>
        <taxon>Turneriella</taxon>
    </lineage>
</organism>
<sequence>MKVVALANQKGGVGKTTTTINLGAYLANEGQRVLIIDIDPQGNAGSGLGLNIAEAKNTIYHWLIGTDDTSPAQPTNQPNLKIIPANIDLSGFEIDVRDNANRDFVLKDRLKTLANDFDFVLIDCPPSLGILTINALTAANSVLIPLQCEYFALEGLTQLLRIINLVRTKLNTALEIEGVLLTMFDARTRLASQVVQDVREHFKKQVYDVIIPRNVKLSEAPSFGQPISVYDPQSTGAIAYKTLAKDLLSRQKVAV</sequence>
<dbReference type="CDD" id="cd02042">
    <property type="entry name" value="ParAB_family"/>
    <property type="match status" value="1"/>
</dbReference>
<dbReference type="Gene3D" id="3.40.50.300">
    <property type="entry name" value="P-loop containing nucleotide triphosphate hydrolases"/>
    <property type="match status" value="1"/>
</dbReference>
<protein>
    <submittedName>
        <fullName evidence="2">Cobyrinic acid ac-diamide synthase</fullName>
    </submittedName>
</protein>
<evidence type="ECO:0000313" key="2">
    <source>
        <dbReference type="EMBL" id="AFM14629.1"/>
    </source>
</evidence>
<dbReference type="InterPro" id="IPR025669">
    <property type="entry name" value="AAA_dom"/>
</dbReference>
<dbReference type="HOGENOM" id="CLU_037612_1_4_12"/>
<reference evidence="2 3" key="1">
    <citation type="submission" date="2012-06" db="EMBL/GenBank/DDBJ databases">
        <title>The complete chromosome of genome of Turneriella parva DSM 21527.</title>
        <authorList>
            <consortium name="US DOE Joint Genome Institute (JGI-PGF)"/>
            <person name="Lucas S."/>
            <person name="Han J."/>
            <person name="Lapidus A."/>
            <person name="Bruce D."/>
            <person name="Goodwin L."/>
            <person name="Pitluck S."/>
            <person name="Peters L."/>
            <person name="Kyrpides N."/>
            <person name="Mavromatis K."/>
            <person name="Ivanova N."/>
            <person name="Mikhailova N."/>
            <person name="Chertkov O."/>
            <person name="Detter J.C."/>
            <person name="Tapia R."/>
            <person name="Han C."/>
            <person name="Land M."/>
            <person name="Hauser L."/>
            <person name="Markowitz V."/>
            <person name="Cheng J.-F."/>
            <person name="Hugenholtz P."/>
            <person name="Woyke T."/>
            <person name="Wu D."/>
            <person name="Gronow S."/>
            <person name="Wellnitz S."/>
            <person name="Brambilla E."/>
            <person name="Klenk H.-P."/>
            <person name="Eisen J.A."/>
        </authorList>
    </citation>
    <scope>NUCLEOTIDE SEQUENCE [LARGE SCALE GENOMIC DNA]</scope>
    <source>
        <strain evidence="3">ATCC BAA-1111 / DSM 21527 / NCTC 11395 / H</strain>
    </source>
</reference>
<dbReference type="Proteomes" id="UP000006048">
    <property type="component" value="Chromosome"/>
</dbReference>
<dbReference type="Pfam" id="PF13614">
    <property type="entry name" value="AAA_31"/>
    <property type="match status" value="1"/>
</dbReference>
<accession>I4BBH2</accession>
<dbReference type="PATRIC" id="fig|869212.3.peg.4030"/>
<evidence type="ECO:0000313" key="3">
    <source>
        <dbReference type="Proteomes" id="UP000006048"/>
    </source>
</evidence>
<dbReference type="PANTHER" id="PTHR13696">
    <property type="entry name" value="P-LOOP CONTAINING NUCLEOSIDE TRIPHOSPHATE HYDROLASE"/>
    <property type="match status" value="1"/>
</dbReference>
<dbReference type="SUPFAM" id="SSF52540">
    <property type="entry name" value="P-loop containing nucleoside triphosphate hydrolases"/>
    <property type="match status" value="1"/>
</dbReference>
<name>I4BBH2_TURPD</name>
<evidence type="ECO:0000259" key="1">
    <source>
        <dbReference type="Pfam" id="PF13614"/>
    </source>
</evidence>
<dbReference type="PIRSF" id="PIRSF009320">
    <property type="entry name" value="Nuc_binding_HP_1000"/>
    <property type="match status" value="1"/>
</dbReference>
<feature type="domain" description="AAA" evidence="1">
    <location>
        <begin position="1"/>
        <end position="176"/>
    </location>
</feature>
<keyword evidence="3" id="KW-1185">Reference proteome</keyword>
<dbReference type="EMBL" id="CP002959">
    <property type="protein sequence ID" value="AFM14629.1"/>
    <property type="molecule type" value="Genomic_DNA"/>
</dbReference>
<dbReference type="KEGG" id="tpx:Turpa_3995"/>